<dbReference type="OrthoDB" id="4086878at2759"/>
<dbReference type="InParanoid" id="G3AGP9"/>
<reference evidence="1 2" key="1">
    <citation type="journal article" date="2011" name="Proc. Natl. Acad. Sci. U.S.A.">
        <title>Comparative genomics of xylose-fermenting fungi for enhanced biofuel production.</title>
        <authorList>
            <person name="Wohlbach D.J."/>
            <person name="Kuo A."/>
            <person name="Sato T.K."/>
            <person name="Potts K.M."/>
            <person name="Salamov A.A."/>
            <person name="LaButti K.M."/>
            <person name="Sun H."/>
            <person name="Clum A."/>
            <person name="Pangilinan J.L."/>
            <person name="Lindquist E.A."/>
            <person name="Lucas S."/>
            <person name="Lapidus A."/>
            <person name="Jin M."/>
            <person name="Gunawan C."/>
            <person name="Balan V."/>
            <person name="Dale B.E."/>
            <person name="Jeffries T.W."/>
            <person name="Zinkel R."/>
            <person name="Barry K.W."/>
            <person name="Grigoriev I.V."/>
            <person name="Gasch A.P."/>
        </authorList>
    </citation>
    <scope>NUCLEOTIDE SEQUENCE [LARGE SCALE GENOMIC DNA]</scope>
    <source>
        <strain evidence="2">NRRL Y-27907 / 11-Y1</strain>
    </source>
</reference>
<dbReference type="eggNOG" id="ENOG502T5JW">
    <property type="taxonomic scope" value="Eukaryota"/>
</dbReference>
<sequence>MLVYHLIWAIKVVYYQPYGNLLNNLVYGPGTLVANVGISSKLIRYINAKLVEDKIEPDYKKYI</sequence>
<dbReference type="AlphaFoldDB" id="G3AGP9"/>
<proteinExistence type="predicted"/>
<organism evidence="2">
    <name type="scientific">Spathaspora passalidarum (strain NRRL Y-27907 / 11-Y1)</name>
    <dbReference type="NCBI Taxonomy" id="619300"/>
    <lineage>
        <taxon>Eukaryota</taxon>
        <taxon>Fungi</taxon>
        <taxon>Dikarya</taxon>
        <taxon>Ascomycota</taxon>
        <taxon>Saccharomycotina</taxon>
        <taxon>Pichiomycetes</taxon>
        <taxon>Debaryomycetaceae</taxon>
        <taxon>Spathaspora</taxon>
    </lineage>
</organism>
<dbReference type="GeneID" id="18872526"/>
<name>G3AGP9_SPAPN</name>
<evidence type="ECO:0000313" key="2">
    <source>
        <dbReference type="Proteomes" id="UP000000709"/>
    </source>
</evidence>
<dbReference type="HOGENOM" id="CLU_171955_1_0_1"/>
<dbReference type="KEGG" id="spaa:SPAPADRAFT_58603"/>
<evidence type="ECO:0000313" key="1">
    <source>
        <dbReference type="EMBL" id="EGW35382.1"/>
    </source>
</evidence>
<dbReference type="Proteomes" id="UP000000709">
    <property type="component" value="Unassembled WGS sequence"/>
</dbReference>
<dbReference type="RefSeq" id="XP_007372794.1">
    <property type="nucleotide sequence ID" value="XM_007372732.1"/>
</dbReference>
<dbReference type="EMBL" id="GL996499">
    <property type="protein sequence ID" value="EGW35382.1"/>
    <property type="molecule type" value="Genomic_DNA"/>
</dbReference>
<protein>
    <submittedName>
        <fullName evidence="1">Uncharacterized protein</fullName>
    </submittedName>
</protein>
<accession>G3AGP9</accession>
<keyword evidence="2" id="KW-1185">Reference proteome</keyword>
<gene>
    <name evidence="1" type="ORF">SPAPADRAFT_58603</name>
</gene>